<organism evidence="1 2">
    <name type="scientific">Bermanella marisrubri</name>
    <dbReference type="NCBI Taxonomy" id="207949"/>
    <lineage>
        <taxon>Bacteria</taxon>
        <taxon>Pseudomonadati</taxon>
        <taxon>Pseudomonadota</taxon>
        <taxon>Gammaproteobacteria</taxon>
        <taxon>Oceanospirillales</taxon>
        <taxon>Oceanospirillaceae</taxon>
        <taxon>Bermanella</taxon>
    </lineage>
</organism>
<dbReference type="Proteomes" id="UP000004263">
    <property type="component" value="Unassembled WGS sequence"/>
</dbReference>
<reference evidence="1 2" key="1">
    <citation type="submission" date="2006-03" db="EMBL/GenBank/DDBJ databases">
        <authorList>
            <person name="Pinhassi J."/>
            <person name="Pedros-Alio C."/>
            <person name="Ferriera S."/>
            <person name="Johnson J."/>
            <person name="Kravitz S."/>
            <person name="Halpern A."/>
            <person name="Remington K."/>
            <person name="Beeson K."/>
            <person name="Tran B."/>
            <person name="Rogers Y.-H."/>
            <person name="Friedman R."/>
            <person name="Venter J.C."/>
        </authorList>
    </citation>
    <scope>NUCLEOTIDE SEQUENCE [LARGE SCALE GENOMIC DNA]</scope>
    <source>
        <strain evidence="1 2">RED65</strain>
    </source>
</reference>
<comment type="caution">
    <text evidence="1">The sequence shown here is derived from an EMBL/GenBank/DDBJ whole genome shotgun (WGS) entry which is preliminary data.</text>
</comment>
<dbReference type="STRING" id="207949.RED65_16461"/>
<dbReference type="EMBL" id="AAQH01000007">
    <property type="protein sequence ID" value="EAT12448.1"/>
    <property type="molecule type" value="Genomic_DNA"/>
</dbReference>
<evidence type="ECO:0000313" key="1">
    <source>
        <dbReference type="EMBL" id="EAT12448.1"/>
    </source>
</evidence>
<dbReference type="HOGENOM" id="CLU_102941_0_0_6"/>
<gene>
    <name evidence="1" type="ORF">RED65_16461</name>
</gene>
<dbReference type="RefSeq" id="WP_007018257.1">
    <property type="nucleotide sequence ID" value="NZ_CH724116.1"/>
</dbReference>
<sequence>MTITFGCSLAFVLVLLFTLWIPKVETILGLHQQQERAVAQEAASKAAILELENRSKQDVNAPYRKQLKGLEIQVTEQERTIEDLTSSLILPNKMTQVFSELLDERYLKIIKLKNLEAKPIELDQKQTDSSVLFKHGLSLKLQGRYLNTMDYIKQIESQPWKLYWESLDFKMEKYPNGVLDLKVHSISTSDHVLGL</sequence>
<proteinExistence type="predicted"/>
<dbReference type="AlphaFoldDB" id="Q1N2F9"/>
<keyword evidence="2" id="KW-1185">Reference proteome</keyword>
<protein>
    <recommendedName>
        <fullName evidence="3">MSHA biogenesis protein MshJ</fullName>
    </recommendedName>
</protein>
<evidence type="ECO:0000313" key="2">
    <source>
        <dbReference type="Proteomes" id="UP000004263"/>
    </source>
</evidence>
<accession>Q1N2F9</accession>
<name>Q1N2F9_9GAMM</name>
<dbReference type="OrthoDB" id="9151209at2"/>
<evidence type="ECO:0008006" key="3">
    <source>
        <dbReference type="Google" id="ProtNLM"/>
    </source>
</evidence>